<organism evidence="9 10">
    <name type="scientific">Penicillium egyptiacum</name>
    <dbReference type="NCBI Taxonomy" id="1303716"/>
    <lineage>
        <taxon>Eukaryota</taxon>
        <taxon>Fungi</taxon>
        <taxon>Dikarya</taxon>
        <taxon>Ascomycota</taxon>
        <taxon>Pezizomycotina</taxon>
        <taxon>Eurotiomycetes</taxon>
        <taxon>Eurotiomycetidae</taxon>
        <taxon>Eurotiales</taxon>
        <taxon>Aspergillaceae</taxon>
        <taxon>Penicillium</taxon>
    </lineage>
</organism>
<evidence type="ECO:0000313" key="9">
    <source>
        <dbReference type="EMBL" id="CAG8905424.1"/>
    </source>
</evidence>
<evidence type="ECO:0000256" key="5">
    <source>
        <dbReference type="PIRNR" id="PIRNR000972"/>
    </source>
</evidence>
<dbReference type="Gene3D" id="3.40.720.10">
    <property type="entry name" value="Alkaline Phosphatase, subunit A"/>
    <property type="match status" value="1"/>
</dbReference>
<dbReference type="GO" id="GO:0005539">
    <property type="term" value="F:glycosaminoglycan binding"/>
    <property type="evidence" value="ECO:0007669"/>
    <property type="project" value="TreeGrafter"/>
</dbReference>
<comment type="catalytic activity">
    <reaction evidence="5">
        <text>an aryl sulfate + H2O = a phenol + sulfate + H(+)</text>
        <dbReference type="Rhea" id="RHEA:17261"/>
        <dbReference type="ChEBI" id="CHEBI:15377"/>
        <dbReference type="ChEBI" id="CHEBI:15378"/>
        <dbReference type="ChEBI" id="CHEBI:16189"/>
        <dbReference type="ChEBI" id="CHEBI:33853"/>
        <dbReference type="ChEBI" id="CHEBI:140317"/>
        <dbReference type="EC" id="3.1.6.1"/>
    </reaction>
</comment>
<dbReference type="GO" id="GO:0004065">
    <property type="term" value="F:arylsulfatase activity"/>
    <property type="evidence" value="ECO:0007669"/>
    <property type="project" value="UniProtKB-UniRule"/>
</dbReference>
<evidence type="ECO:0000256" key="2">
    <source>
        <dbReference type="ARBA" id="ARBA00022729"/>
    </source>
</evidence>
<comment type="caution">
    <text evidence="9">The sequence shown here is derived from an EMBL/GenBank/DDBJ whole genome shotgun (WGS) entry which is preliminary data.</text>
</comment>
<comment type="PTM">
    <text evidence="6">The conversion to 3-oxoalanine (also known as C-formylglycine, FGly), of a serine or cysteine residue in prokaryotes and of a cysteine residue in eukaryotes, is critical for catalytic activity.</text>
</comment>
<dbReference type="EMBL" id="CAJVRC010000887">
    <property type="protein sequence ID" value="CAG8905424.1"/>
    <property type="molecule type" value="Genomic_DNA"/>
</dbReference>
<evidence type="ECO:0000256" key="4">
    <source>
        <dbReference type="ARBA" id="ARBA00023180"/>
    </source>
</evidence>
<dbReference type="EC" id="3.1.6.1" evidence="5"/>
<evidence type="ECO:0000256" key="7">
    <source>
        <dbReference type="SAM" id="SignalP"/>
    </source>
</evidence>
<proteinExistence type="inferred from homology"/>
<dbReference type="InterPro" id="IPR017850">
    <property type="entry name" value="Alkaline_phosphatase_core_sf"/>
</dbReference>
<dbReference type="SUPFAM" id="SSF53649">
    <property type="entry name" value="Alkaline phosphatase-like"/>
    <property type="match status" value="1"/>
</dbReference>
<accession>A0A9W4KK09</accession>
<reference evidence="9" key="1">
    <citation type="submission" date="2021-07" db="EMBL/GenBank/DDBJ databases">
        <authorList>
            <person name="Branca A.L. A."/>
        </authorList>
    </citation>
    <scope>NUCLEOTIDE SEQUENCE</scope>
</reference>
<dbReference type="GO" id="GO:0008449">
    <property type="term" value="F:N-acetylglucosamine-6-sulfatase activity"/>
    <property type="evidence" value="ECO:0007669"/>
    <property type="project" value="TreeGrafter"/>
</dbReference>
<protein>
    <recommendedName>
        <fullName evidence="5">Arylsulfatase</fullName>
        <shortName evidence="5">AS</shortName>
        <ecNumber evidence="5">3.1.6.1</ecNumber>
    </recommendedName>
    <alternativeName>
        <fullName evidence="5">Aryl-sulfate sulphohydrolase</fullName>
    </alternativeName>
</protein>
<feature type="chain" id="PRO_5040723638" description="Arylsulfatase" evidence="7">
    <location>
        <begin position="23"/>
        <end position="583"/>
    </location>
</feature>
<dbReference type="CDD" id="cd16147">
    <property type="entry name" value="G6S"/>
    <property type="match status" value="1"/>
</dbReference>
<dbReference type="InterPro" id="IPR024607">
    <property type="entry name" value="Sulfatase_CS"/>
</dbReference>
<dbReference type="PANTHER" id="PTHR43108">
    <property type="entry name" value="N-ACETYLGLUCOSAMINE-6-SULFATASE FAMILY MEMBER"/>
    <property type="match status" value="1"/>
</dbReference>
<name>A0A9W4KK09_9EURO</name>
<dbReference type="InterPro" id="IPR012083">
    <property type="entry name" value="Arylsulfatase"/>
</dbReference>
<dbReference type="PIRSF" id="PIRSF000972">
    <property type="entry name" value="Arylsulf_plant"/>
    <property type="match status" value="1"/>
</dbReference>
<feature type="domain" description="Sulfatase N-terminal" evidence="8">
    <location>
        <begin position="42"/>
        <end position="391"/>
    </location>
</feature>
<dbReference type="AlphaFoldDB" id="A0A9W4KK09"/>
<keyword evidence="3 5" id="KW-0378">Hydrolase</keyword>
<evidence type="ECO:0000256" key="6">
    <source>
        <dbReference type="PIRSR" id="PIRSR000972-50"/>
    </source>
</evidence>
<comment type="similarity">
    <text evidence="1 5">Belongs to the sulfatase family.</text>
</comment>
<dbReference type="InterPro" id="IPR000917">
    <property type="entry name" value="Sulfatase_N"/>
</dbReference>
<keyword evidence="2 7" id="KW-0732">Signal</keyword>
<feature type="signal peptide" evidence="7">
    <location>
        <begin position="1"/>
        <end position="22"/>
    </location>
</feature>
<dbReference type="Proteomes" id="UP001154252">
    <property type="component" value="Unassembled WGS sequence"/>
</dbReference>
<evidence type="ECO:0000256" key="1">
    <source>
        <dbReference type="ARBA" id="ARBA00008779"/>
    </source>
</evidence>
<dbReference type="PANTHER" id="PTHR43108:SF8">
    <property type="entry name" value="SD21168P"/>
    <property type="match status" value="1"/>
</dbReference>
<dbReference type="FunFam" id="3.40.720.10:FF:000051">
    <property type="entry name" value="Arylsulfatase"/>
    <property type="match status" value="1"/>
</dbReference>
<evidence type="ECO:0000256" key="3">
    <source>
        <dbReference type="ARBA" id="ARBA00022801"/>
    </source>
</evidence>
<sequence>MKLLSGLALILHIGATIPLAGAVQAESPTSTLGQEDVKSKPPNFLFIMTDDQDLLLDSTSYTPLTLKHIAEKGATFHNHFVTTAICCPSRVSLLTGRQAHNTNVTDVYPPWGGYPKFIEQGFNDNYLPVWLQNAGYDTYYTGKLMNAHSVENYDSPYAAGFNGSDFVLDPYTYDYMNATYQRNKEAPKSYLGRHTTEIIREKALGFLDDAIAGERPFFVAVSPIAPHSNFNGTYGAGSGPLWMDEPIPEKRHAHLFPNAKVPRTANFNPRNPTGVSWVSKLPYRNQSVIDYNDHYYRQRLRALQGVDELVDSLITRLKKSGKMDNTYIIFTSDNGFHISQHRLPPGKTCGFEEDIRVPFFVRGPGIPEGHQEYAVTTHIDLAPTFFDLAGISLRSDFDGTPLPLLSNAGTVHEHVAVEYWGQAMFEGGLSNLGTPTVPNNTYKAVRILADEYNLFYSVWCNNEHELYDLSNDPHQVNNLWTNSSAESVEILGRKLNQVIPRLDAALMVLKSCKGFECIKPWTTLHPDHSVNNLKEALDEKYDVFYQKQPKVSYDRCEYGYIIDAEGPQHPFSLRMGYSLDQWI</sequence>
<keyword evidence="10" id="KW-1185">Reference proteome</keyword>
<keyword evidence="4" id="KW-0325">Glycoprotein</keyword>
<dbReference type="PROSITE" id="PS00523">
    <property type="entry name" value="SULFATASE_1"/>
    <property type="match status" value="1"/>
</dbReference>
<dbReference type="GO" id="GO:0018958">
    <property type="term" value="P:phenol-containing compound metabolic process"/>
    <property type="evidence" value="ECO:0007669"/>
    <property type="project" value="InterPro"/>
</dbReference>
<evidence type="ECO:0000313" key="10">
    <source>
        <dbReference type="Proteomes" id="UP001154252"/>
    </source>
</evidence>
<dbReference type="Pfam" id="PF00884">
    <property type="entry name" value="Sulfatase"/>
    <property type="match status" value="1"/>
</dbReference>
<gene>
    <name evidence="9" type="ORF">PEGY_LOCUS8164</name>
</gene>
<evidence type="ECO:0000259" key="8">
    <source>
        <dbReference type="Pfam" id="PF00884"/>
    </source>
</evidence>
<dbReference type="OrthoDB" id="96314at2759"/>
<feature type="modified residue" description="3-oxoalanine (Cys)" evidence="6">
    <location>
        <position position="86"/>
    </location>
</feature>